<sequence>MILLDSDALNFQAGMAKQVSGALKLFQGKAGKFLLSCKYVGVSGKGYEDGAFRTSMKIGEMGEASQRNASISKRKGLDDFDRRQVIKHLLVLQSLFEGVWFGGWGRKEGDMGAVGSCSRITGVVLLLGVVVMAKLDFPHPAGSVSFCRGLERAFLKSDASYLPKPVSDHNPVLLACKGARGKLCGPRVPPATS</sequence>
<proteinExistence type="predicted"/>
<organism evidence="1 2">
    <name type="scientific">Vitis vinifera</name>
    <name type="common">Grape</name>
    <dbReference type="NCBI Taxonomy" id="29760"/>
    <lineage>
        <taxon>Eukaryota</taxon>
        <taxon>Viridiplantae</taxon>
        <taxon>Streptophyta</taxon>
        <taxon>Embryophyta</taxon>
        <taxon>Tracheophyta</taxon>
        <taxon>Spermatophyta</taxon>
        <taxon>Magnoliopsida</taxon>
        <taxon>eudicotyledons</taxon>
        <taxon>Gunneridae</taxon>
        <taxon>Pentapetalae</taxon>
        <taxon>rosids</taxon>
        <taxon>Vitales</taxon>
        <taxon>Vitaceae</taxon>
        <taxon>Viteae</taxon>
        <taxon>Vitis</taxon>
    </lineage>
</organism>
<dbReference type="Proteomes" id="UP000288805">
    <property type="component" value="Unassembled WGS sequence"/>
</dbReference>
<accession>A0A438JZ72</accession>
<comment type="caution">
    <text evidence="1">The sequence shown here is derived from an EMBL/GenBank/DDBJ whole genome shotgun (WGS) entry which is preliminary data.</text>
</comment>
<dbReference type="EMBL" id="QGNW01000022">
    <property type="protein sequence ID" value="RVX14274.1"/>
    <property type="molecule type" value="Genomic_DNA"/>
</dbReference>
<gene>
    <name evidence="1" type="ORF">CK203_011187</name>
</gene>
<reference evidence="1 2" key="1">
    <citation type="journal article" date="2018" name="PLoS Genet.">
        <title>Population sequencing reveals clonal diversity and ancestral inbreeding in the grapevine cultivar Chardonnay.</title>
        <authorList>
            <person name="Roach M.J."/>
            <person name="Johnson D.L."/>
            <person name="Bohlmann J."/>
            <person name="van Vuuren H.J."/>
            <person name="Jones S.J."/>
            <person name="Pretorius I.S."/>
            <person name="Schmidt S.A."/>
            <person name="Borneman A.R."/>
        </authorList>
    </citation>
    <scope>NUCLEOTIDE SEQUENCE [LARGE SCALE GENOMIC DNA]</scope>
    <source>
        <strain evidence="2">cv. Chardonnay</strain>
        <tissue evidence="1">Leaf</tissue>
    </source>
</reference>
<evidence type="ECO:0000313" key="2">
    <source>
        <dbReference type="Proteomes" id="UP000288805"/>
    </source>
</evidence>
<name>A0A438JZ72_VITVI</name>
<evidence type="ECO:0000313" key="1">
    <source>
        <dbReference type="EMBL" id="RVX14274.1"/>
    </source>
</evidence>
<dbReference type="AlphaFoldDB" id="A0A438JZ72"/>
<protein>
    <submittedName>
        <fullName evidence="1">Uncharacterized protein</fullName>
    </submittedName>
</protein>